<feature type="region of interest" description="Disordered" evidence="4">
    <location>
        <begin position="279"/>
        <end position="363"/>
    </location>
</feature>
<dbReference type="InterPro" id="IPR049483">
    <property type="entry name" value="FAF1_2-like_UAS"/>
</dbReference>
<proteinExistence type="predicted"/>
<dbReference type="PROSITE" id="PS50033">
    <property type="entry name" value="UBX"/>
    <property type="match status" value="1"/>
</dbReference>
<feature type="compositionally biased region" description="Low complexity" evidence="4">
    <location>
        <begin position="57"/>
        <end position="66"/>
    </location>
</feature>
<keyword evidence="2" id="KW-0256">Endoplasmic reticulum</keyword>
<evidence type="ECO:0000256" key="3">
    <source>
        <dbReference type="ARBA" id="ARBA00023054"/>
    </source>
</evidence>
<evidence type="ECO:0000313" key="7">
    <source>
        <dbReference type="Proteomes" id="UP001527925"/>
    </source>
</evidence>
<dbReference type="SMART" id="SM00166">
    <property type="entry name" value="UBX"/>
    <property type="match status" value="1"/>
</dbReference>
<dbReference type="InterPro" id="IPR036249">
    <property type="entry name" value="Thioredoxin-like_sf"/>
</dbReference>
<dbReference type="Proteomes" id="UP001527925">
    <property type="component" value="Unassembled WGS sequence"/>
</dbReference>
<dbReference type="InterPro" id="IPR029071">
    <property type="entry name" value="Ubiquitin-like_domsf"/>
</dbReference>
<comment type="subcellular location">
    <subcellularLocation>
        <location evidence="1">Endoplasmic reticulum</location>
    </subcellularLocation>
</comment>
<sequence length="444" mass="50100">MEALDRLSADEKQILLNFQAISGTDDLGAAVATLESHNWDLEAAVHSFFGDHRDEQGTTAGAAAQGDEPDEVPLLPTASSVASAPDEPQRLRADVQRPTPTLLALFTTPLQWGFKFLWAVMSFTLGFLPFLGLGTRRRTADFVEQYGDKHPAFYAGTYMQALDAAKREIRYLLVVLHSDEHDDTPAFCRETLASEAFINFVNERNVLVWGGNIKEAEAFKGDSVLGATAYPFMALITLQGSNMVVASRFEGLMSTERIITKLQRLFDRFDPQLAGARAERASREAARQIRQQQDAAYEASLRADQEKARKAREEMERLAREQEESERAEREKEQRRERRKQRKLELAAEMPAEPPASEPNTARLGIRLPSGQRVVRRFKADDRVQLLWNFVETHDLSPLDLDTEFVIVNPYPRRVYRDMEQTFAEAGLAPSASVVVEERIDDEL</sequence>
<dbReference type="InterPro" id="IPR001012">
    <property type="entry name" value="UBX_dom"/>
</dbReference>
<gene>
    <name evidence="6" type="primary">ucp10</name>
    <name evidence="6" type="ORF">HK105_207135</name>
</gene>
<dbReference type="PANTHER" id="PTHR23322">
    <property type="entry name" value="FAS-ASSOCIATED PROTEIN"/>
    <property type="match status" value="1"/>
</dbReference>
<evidence type="ECO:0000256" key="2">
    <source>
        <dbReference type="ARBA" id="ARBA00022824"/>
    </source>
</evidence>
<dbReference type="InterPro" id="IPR006577">
    <property type="entry name" value="UAS"/>
</dbReference>
<dbReference type="InterPro" id="IPR050730">
    <property type="entry name" value="UBX_domain-protein"/>
</dbReference>
<keyword evidence="3" id="KW-0175">Coiled coil</keyword>
<dbReference type="Pfam" id="PF00789">
    <property type="entry name" value="UBX"/>
    <property type="match status" value="1"/>
</dbReference>
<organism evidence="6 7">
    <name type="scientific">Polyrhizophydium stewartii</name>
    <dbReference type="NCBI Taxonomy" id="2732419"/>
    <lineage>
        <taxon>Eukaryota</taxon>
        <taxon>Fungi</taxon>
        <taxon>Fungi incertae sedis</taxon>
        <taxon>Chytridiomycota</taxon>
        <taxon>Chytridiomycota incertae sedis</taxon>
        <taxon>Chytridiomycetes</taxon>
        <taxon>Rhizophydiales</taxon>
        <taxon>Rhizophydiales incertae sedis</taxon>
        <taxon>Polyrhizophydium</taxon>
    </lineage>
</organism>
<dbReference type="Gene3D" id="3.40.30.10">
    <property type="entry name" value="Glutaredoxin"/>
    <property type="match status" value="1"/>
</dbReference>
<dbReference type="Gene3D" id="3.10.20.90">
    <property type="entry name" value="Phosphatidylinositol 3-kinase Catalytic Subunit, Chain A, domain 1"/>
    <property type="match status" value="1"/>
</dbReference>
<dbReference type="CDD" id="cd01767">
    <property type="entry name" value="UBX"/>
    <property type="match status" value="1"/>
</dbReference>
<dbReference type="EMBL" id="JADGIZ020000047">
    <property type="protein sequence ID" value="KAL2913390.1"/>
    <property type="molecule type" value="Genomic_DNA"/>
</dbReference>
<keyword evidence="7" id="KW-1185">Reference proteome</keyword>
<dbReference type="Gene3D" id="1.10.8.10">
    <property type="entry name" value="DNA helicase RuvA subunit, C-terminal domain"/>
    <property type="match status" value="1"/>
</dbReference>
<dbReference type="SMART" id="SM00594">
    <property type="entry name" value="UAS"/>
    <property type="match status" value="1"/>
</dbReference>
<feature type="domain" description="UBX" evidence="5">
    <location>
        <begin position="357"/>
        <end position="436"/>
    </location>
</feature>
<dbReference type="InterPro" id="IPR009060">
    <property type="entry name" value="UBA-like_sf"/>
</dbReference>
<accession>A0ABR4N1L6</accession>
<reference evidence="6 7" key="1">
    <citation type="submission" date="2023-09" db="EMBL/GenBank/DDBJ databases">
        <title>Pangenome analysis of Batrachochytrium dendrobatidis and related Chytrids.</title>
        <authorList>
            <person name="Yacoub M.N."/>
            <person name="Stajich J.E."/>
            <person name="James T.Y."/>
        </authorList>
    </citation>
    <scope>NUCLEOTIDE SEQUENCE [LARGE SCALE GENOMIC DNA]</scope>
    <source>
        <strain evidence="6 7">JEL0888</strain>
    </source>
</reference>
<protein>
    <submittedName>
        <fullName evidence="6">UBX domain-containing protein 10</fullName>
    </submittedName>
</protein>
<dbReference type="PANTHER" id="PTHR23322:SF1">
    <property type="entry name" value="FAS-ASSOCIATED FACTOR 2"/>
    <property type="match status" value="1"/>
</dbReference>
<dbReference type="SUPFAM" id="SSF52833">
    <property type="entry name" value="Thioredoxin-like"/>
    <property type="match status" value="1"/>
</dbReference>
<evidence type="ECO:0000313" key="6">
    <source>
        <dbReference type="EMBL" id="KAL2913390.1"/>
    </source>
</evidence>
<evidence type="ECO:0000256" key="4">
    <source>
        <dbReference type="SAM" id="MobiDB-lite"/>
    </source>
</evidence>
<evidence type="ECO:0000259" key="5">
    <source>
        <dbReference type="PROSITE" id="PS50033"/>
    </source>
</evidence>
<dbReference type="Pfam" id="PF14555">
    <property type="entry name" value="UBA_4"/>
    <property type="match status" value="1"/>
</dbReference>
<feature type="compositionally biased region" description="Basic and acidic residues" evidence="4">
    <location>
        <begin position="301"/>
        <end position="336"/>
    </location>
</feature>
<dbReference type="SUPFAM" id="SSF54236">
    <property type="entry name" value="Ubiquitin-like"/>
    <property type="match status" value="1"/>
</dbReference>
<evidence type="ECO:0000256" key="1">
    <source>
        <dbReference type="ARBA" id="ARBA00004240"/>
    </source>
</evidence>
<dbReference type="SUPFAM" id="SSF46934">
    <property type="entry name" value="UBA-like"/>
    <property type="match status" value="1"/>
</dbReference>
<feature type="region of interest" description="Disordered" evidence="4">
    <location>
        <begin position="55"/>
        <end position="94"/>
    </location>
</feature>
<comment type="caution">
    <text evidence="6">The sequence shown here is derived from an EMBL/GenBank/DDBJ whole genome shotgun (WGS) entry which is preliminary data.</text>
</comment>
<dbReference type="Pfam" id="PF21021">
    <property type="entry name" value="FAF1"/>
    <property type="match status" value="1"/>
</dbReference>
<name>A0ABR4N1L6_9FUNG</name>